<protein>
    <recommendedName>
        <fullName evidence="4">Zinc ribbon domain-containing protein</fullName>
    </recommendedName>
</protein>
<organism evidence="2 3">
    <name type="scientific">Citricoccus zhacaiensis</name>
    <dbReference type="NCBI Taxonomy" id="489142"/>
    <lineage>
        <taxon>Bacteria</taxon>
        <taxon>Bacillati</taxon>
        <taxon>Actinomycetota</taxon>
        <taxon>Actinomycetes</taxon>
        <taxon>Micrococcales</taxon>
        <taxon>Micrococcaceae</taxon>
        <taxon>Citricoccus</taxon>
    </lineage>
</organism>
<dbReference type="InterPro" id="IPR046283">
    <property type="entry name" value="DUF6320"/>
</dbReference>
<sequence>MRRCPECAVDIEGAWSHCPLCAAPTLAPATASNEGSGEATPSPFPAVPLQFSRRRVLRALFLASIAVILASFTAQLLFSRDLDGIGVLRSVWLGVSAMWLVVLMAVRKRRNLAKSTVYLVVLVGLVCVYWDYLTGWLGWSLTYAVPIVCASSIVALLITVRVMRIEVGEHIVYSGLTVLLGLAPLGFLLFGWVTTPLPSAICGALSLLALVLLQLGRGRQVRHELAKRLHV</sequence>
<feature type="transmembrane region" description="Helical" evidence="1">
    <location>
        <begin position="139"/>
        <end position="159"/>
    </location>
</feature>
<evidence type="ECO:0000313" key="3">
    <source>
        <dbReference type="Proteomes" id="UP000642509"/>
    </source>
</evidence>
<evidence type="ECO:0008006" key="4">
    <source>
        <dbReference type="Google" id="ProtNLM"/>
    </source>
</evidence>
<keyword evidence="1" id="KW-0812">Transmembrane</keyword>
<dbReference type="RefSeq" id="WP_188806799.1">
    <property type="nucleotide sequence ID" value="NZ_BAAAOU010000008.1"/>
</dbReference>
<accession>A0ABQ2MC87</accession>
<feature type="transmembrane region" description="Helical" evidence="1">
    <location>
        <begin position="84"/>
        <end position="104"/>
    </location>
</feature>
<evidence type="ECO:0000256" key="1">
    <source>
        <dbReference type="SAM" id="Phobius"/>
    </source>
</evidence>
<comment type="caution">
    <text evidence="2">The sequence shown here is derived from an EMBL/GenBank/DDBJ whole genome shotgun (WGS) entry which is preliminary data.</text>
</comment>
<proteinExistence type="predicted"/>
<feature type="transmembrane region" description="Helical" evidence="1">
    <location>
        <begin position="116"/>
        <end position="133"/>
    </location>
</feature>
<reference evidence="3" key="1">
    <citation type="journal article" date="2019" name="Int. J. Syst. Evol. Microbiol.">
        <title>The Global Catalogue of Microorganisms (GCM) 10K type strain sequencing project: providing services to taxonomists for standard genome sequencing and annotation.</title>
        <authorList>
            <consortium name="The Broad Institute Genomics Platform"/>
            <consortium name="The Broad Institute Genome Sequencing Center for Infectious Disease"/>
            <person name="Wu L."/>
            <person name="Ma J."/>
        </authorList>
    </citation>
    <scope>NUCLEOTIDE SEQUENCE [LARGE SCALE GENOMIC DNA]</scope>
    <source>
        <strain evidence="3">CGMCC 1.7064</strain>
    </source>
</reference>
<keyword evidence="3" id="KW-1185">Reference proteome</keyword>
<dbReference type="Pfam" id="PF19845">
    <property type="entry name" value="DUF6320"/>
    <property type="match status" value="1"/>
</dbReference>
<name>A0ABQ2MC87_9MICC</name>
<feature type="transmembrane region" description="Helical" evidence="1">
    <location>
        <begin position="171"/>
        <end position="191"/>
    </location>
</feature>
<feature type="transmembrane region" description="Helical" evidence="1">
    <location>
        <begin position="197"/>
        <end position="215"/>
    </location>
</feature>
<evidence type="ECO:0000313" key="2">
    <source>
        <dbReference type="EMBL" id="GGO48498.1"/>
    </source>
</evidence>
<dbReference type="Proteomes" id="UP000642509">
    <property type="component" value="Unassembled WGS sequence"/>
</dbReference>
<keyword evidence="1" id="KW-0472">Membrane</keyword>
<gene>
    <name evidence="2" type="ORF">GCM10010977_28200</name>
</gene>
<keyword evidence="1" id="KW-1133">Transmembrane helix</keyword>
<feature type="transmembrane region" description="Helical" evidence="1">
    <location>
        <begin position="59"/>
        <end position="78"/>
    </location>
</feature>
<dbReference type="EMBL" id="BMLQ01000009">
    <property type="protein sequence ID" value="GGO48498.1"/>
    <property type="molecule type" value="Genomic_DNA"/>
</dbReference>